<sequence>MLNFKLGWPSALRSSTSSASLSASASASSDQSPASPSSSSTLARSNSTASLKKKTPAPGIPASVRYFAIFDPRPPPSPPQDKGKGKQRAVEDDNVEQQEAGGAGEEPPSTTVLFYSSPSEPTTTQTTIQRRLGLASAIVQFTTDLSSDLAALECDRFQNKDTHFACPAGALSACGHRTASSSKVGYTEEQGQVWRNGAIER</sequence>
<dbReference type="Proteomes" id="UP001176517">
    <property type="component" value="Unassembled WGS sequence"/>
</dbReference>
<gene>
    <name evidence="2" type="ORF">OC846_000568</name>
</gene>
<name>A0AAN6GY14_9BASI</name>
<dbReference type="EMBL" id="JAPDMZ010000006">
    <property type="protein sequence ID" value="KAK0557349.1"/>
    <property type="molecule type" value="Genomic_DNA"/>
</dbReference>
<feature type="compositionally biased region" description="Basic and acidic residues" evidence="1">
    <location>
        <begin position="81"/>
        <end position="91"/>
    </location>
</feature>
<protein>
    <submittedName>
        <fullName evidence="2">Uncharacterized protein</fullName>
    </submittedName>
</protein>
<reference evidence="2" key="1">
    <citation type="journal article" date="2023" name="PhytoFront">
        <title>Draft Genome Resources of Seven Strains of Tilletia horrida, Causal Agent of Kernel Smut of Rice.</title>
        <authorList>
            <person name="Khanal S."/>
            <person name="Antony Babu S."/>
            <person name="Zhou X.G."/>
        </authorList>
    </citation>
    <scope>NUCLEOTIDE SEQUENCE</scope>
    <source>
        <strain evidence="2">TX6</strain>
    </source>
</reference>
<accession>A0AAN6GY14</accession>
<evidence type="ECO:0000313" key="3">
    <source>
        <dbReference type="Proteomes" id="UP001176517"/>
    </source>
</evidence>
<feature type="region of interest" description="Disordered" evidence="1">
    <location>
        <begin position="1"/>
        <end position="111"/>
    </location>
</feature>
<comment type="caution">
    <text evidence="2">The sequence shown here is derived from an EMBL/GenBank/DDBJ whole genome shotgun (WGS) entry which is preliminary data.</text>
</comment>
<feature type="compositionally biased region" description="Low complexity" evidence="1">
    <location>
        <begin position="9"/>
        <end position="50"/>
    </location>
</feature>
<organism evidence="2 3">
    <name type="scientific">Tilletia horrida</name>
    <dbReference type="NCBI Taxonomy" id="155126"/>
    <lineage>
        <taxon>Eukaryota</taxon>
        <taxon>Fungi</taxon>
        <taxon>Dikarya</taxon>
        <taxon>Basidiomycota</taxon>
        <taxon>Ustilaginomycotina</taxon>
        <taxon>Exobasidiomycetes</taxon>
        <taxon>Tilletiales</taxon>
        <taxon>Tilletiaceae</taxon>
        <taxon>Tilletia</taxon>
    </lineage>
</organism>
<keyword evidence="3" id="KW-1185">Reference proteome</keyword>
<evidence type="ECO:0000256" key="1">
    <source>
        <dbReference type="SAM" id="MobiDB-lite"/>
    </source>
</evidence>
<evidence type="ECO:0000313" key="2">
    <source>
        <dbReference type="EMBL" id="KAK0557349.1"/>
    </source>
</evidence>
<proteinExistence type="predicted"/>
<dbReference type="AlphaFoldDB" id="A0AAN6GY14"/>